<keyword evidence="10 12" id="KW-0406">Ion transport</keyword>
<feature type="transmembrane region" description="Helical" evidence="12">
    <location>
        <begin position="148"/>
        <end position="167"/>
    </location>
</feature>
<evidence type="ECO:0000256" key="10">
    <source>
        <dbReference type="ARBA" id="ARBA00023065"/>
    </source>
</evidence>
<feature type="transmembrane region" description="Helical" evidence="12">
    <location>
        <begin position="426"/>
        <end position="445"/>
    </location>
</feature>
<protein>
    <recommendedName>
        <fullName evidence="12">Vacuolar cation/proton exchanger</fullName>
    </recommendedName>
</protein>
<keyword evidence="4 12" id="KW-0050">Antiport</keyword>
<feature type="transmembrane region" description="Helical" evidence="12">
    <location>
        <begin position="179"/>
        <end position="202"/>
    </location>
</feature>
<dbReference type="RefSeq" id="XP_019091356.1">
    <property type="nucleotide sequence ID" value="XM_019235811.1"/>
</dbReference>
<evidence type="ECO:0000256" key="2">
    <source>
        <dbReference type="ARBA" id="ARBA00008248"/>
    </source>
</evidence>
<dbReference type="Pfam" id="PF01699">
    <property type="entry name" value="Na_Ca_ex"/>
    <property type="match status" value="2"/>
</dbReference>
<evidence type="ECO:0000256" key="5">
    <source>
        <dbReference type="ARBA" id="ARBA00022554"/>
    </source>
</evidence>
<dbReference type="PANTHER" id="PTHR31503:SF90">
    <property type="entry name" value="VACUOLAR CATION_PROTON EXCHANGER 5-RELATED"/>
    <property type="match status" value="1"/>
</dbReference>
<comment type="function">
    <text evidence="12">Vacuolar cation/proton exchanger (CAX). Translocates Ca(2+) and other metal ions into vacuoles using the proton gradient formed by H(+)-ATPase and H(+)-pyrophosphatase.</text>
</comment>
<feature type="domain" description="Sodium/calcium exchanger membrane region" evidence="13">
    <location>
        <begin position="115"/>
        <end position="270"/>
    </location>
</feature>
<dbReference type="InterPro" id="IPR004798">
    <property type="entry name" value="CAX-like"/>
</dbReference>
<feature type="transmembrane region" description="Helical" evidence="12">
    <location>
        <begin position="93"/>
        <end position="110"/>
    </location>
</feature>
<keyword evidence="14" id="KW-1185">Reference proteome</keyword>
<keyword evidence="7 12" id="KW-0812">Transmembrane</keyword>
<sequence length="452" mass="49828">MRSQISCRELYLMFSNLFKSMGCCKVSSLMQAQVEMGLGNEVELKSLLEQETDSRQTNAASLMEQGLHRERRAKVPRNNVVQSFKIVILSNKLNLLLPFGPLAILVHYLTDSKGWFFLLSLVGITPLAERLGYATEQLACYTGSTVGGLLNATFGNVIELIISIIALKNGMVRVVQLTLLGSILSNMLLVLGCAFFFGGLVFSRKDQVFDKGNAVVSSGMLLMAVMGLLFPTVLHYTQSEVHAGSSVLALSRFISCIMLVAYAAYLFFQLKSQPSVYTEERNHNTEMSEDDEDPEISKWEAIIWLSIFTAWVSILSGYLVDAIEGASVSWKIPVSFISVILLPIVGNAAEHAGAVMFAMKDKLDLSLGVAIGSSIQISMFLVPFCVVIGWMMGVQMDLNFQLYETATLFITVIVVAFFLHEGTSNYFKGLMLILCYLIVAASFFVHEGPRQG</sequence>
<evidence type="ECO:0000313" key="14">
    <source>
        <dbReference type="Proteomes" id="UP000694864"/>
    </source>
</evidence>
<evidence type="ECO:0000256" key="7">
    <source>
        <dbReference type="ARBA" id="ARBA00022692"/>
    </source>
</evidence>
<evidence type="ECO:0000259" key="13">
    <source>
        <dbReference type="Pfam" id="PF01699"/>
    </source>
</evidence>
<keyword evidence="8 12" id="KW-0106">Calcium</keyword>
<feature type="transmembrane region" description="Helical" evidence="12">
    <location>
        <begin position="402"/>
        <end position="420"/>
    </location>
</feature>
<evidence type="ECO:0000256" key="4">
    <source>
        <dbReference type="ARBA" id="ARBA00022449"/>
    </source>
</evidence>
<evidence type="ECO:0000313" key="15">
    <source>
        <dbReference type="RefSeq" id="XP_019091356.1"/>
    </source>
</evidence>
<dbReference type="NCBIfam" id="TIGR00846">
    <property type="entry name" value="caca2"/>
    <property type="match status" value="1"/>
</dbReference>
<dbReference type="PANTHER" id="PTHR31503">
    <property type="entry name" value="VACUOLAR CALCIUM ION TRANSPORTER"/>
    <property type="match status" value="1"/>
</dbReference>
<reference evidence="14" key="1">
    <citation type="journal article" date="2014" name="Nat. Commun.">
        <title>The emerging biofuel crop Camelina sativa retains a highly undifferentiated hexaploid genome structure.</title>
        <authorList>
            <person name="Kagale S."/>
            <person name="Koh C."/>
            <person name="Nixon J."/>
            <person name="Bollina V."/>
            <person name="Clarke W.E."/>
            <person name="Tuteja R."/>
            <person name="Spillane C."/>
            <person name="Robinson S.J."/>
            <person name="Links M.G."/>
            <person name="Clarke C."/>
            <person name="Higgins E.E."/>
            <person name="Huebert T."/>
            <person name="Sharpe A.G."/>
            <person name="Parkin I.A."/>
        </authorList>
    </citation>
    <scope>NUCLEOTIDE SEQUENCE [LARGE SCALE GENOMIC DNA]</scope>
    <source>
        <strain evidence="14">cv. DH55</strain>
    </source>
</reference>
<keyword evidence="11 12" id="KW-0472">Membrane</keyword>
<feature type="transmembrane region" description="Helical" evidence="12">
    <location>
        <begin position="214"/>
        <end position="234"/>
    </location>
</feature>
<gene>
    <name evidence="15" type="primary">LOC104743010</name>
</gene>
<feature type="transmembrane region" description="Helical" evidence="12">
    <location>
        <begin position="246"/>
        <end position="268"/>
    </location>
</feature>
<dbReference type="InterPro" id="IPR004837">
    <property type="entry name" value="NaCa_Exmemb"/>
</dbReference>
<dbReference type="Gene3D" id="1.20.1420.30">
    <property type="entry name" value="NCX, central ion-binding region"/>
    <property type="match status" value="2"/>
</dbReference>
<evidence type="ECO:0000256" key="8">
    <source>
        <dbReference type="ARBA" id="ARBA00022837"/>
    </source>
</evidence>
<organism evidence="14 15">
    <name type="scientific">Camelina sativa</name>
    <name type="common">False flax</name>
    <name type="synonym">Myagrum sativum</name>
    <dbReference type="NCBI Taxonomy" id="90675"/>
    <lineage>
        <taxon>Eukaryota</taxon>
        <taxon>Viridiplantae</taxon>
        <taxon>Streptophyta</taxon>
        <taxon>Embryophyta</taxon>
        <taxon>Tracheophyta</taxon>
        <taxon>Spermatophyta</taxon>
        <taxon>Magnoliopsida</taxon>
        <taxon>eudicotyledons</taxon>
        <taxon>Gunneridae</taxon>
        <taxon>Pentapetalae</taxon>
        <taxon>rosids</taxon>
        <taxon>malvids</taxon>
        <taxon>Brassicales</taxon>
        <taxon>Brassicaceae</taxon>
        <taxon>Camelineae</taxon>
        <taxon>Camelina</taxon>
    </lineage>
</organism>
<comment type="caution">
    <text evidence="12">Lacks conserved residue(s) required for the propagation of feature annotation.</text>
</comment>
<dbReference type="NCBIfam" id="TIGR00378">
    <property type="entry name" value="cax"/>
    <property type="match status" value="1"/>
</dbReference>
<comment type="similarity">
    <text evidence="2">Belongs to the Ca(2+):cation antiporter (CaCA) (TC 2.A.19) family. Cation/proton exchanger (CAX) subfamily.</text>
</comment>
<evidence type="ECO:0000256" key="1">
    <source>
        <dbReference type="ARBA" id="ARBA00004128"/>
    </source>
</evidence>
<dbReference type="GeneID" id="104743010"/>
<feature type="transmembrane region" description="Helical" evidence="12">
    <location>
        <begin position="301"/>
        <end position="320"/>
    </location>
</feature>
<dbReference type="Proteomes" id="UP000694864">
    <property type="component" value="Chromosome 14"/>
</dbReference>
<proteinExistence type="inferred from homology"/>
<accession>A0ABM1QX68</accession>
<evidence type="ECO:0000256" key="3">
    <source>
        <dbReference type="ARBA" id="ARBA00022448"/>
    </source>
</evidence>
<evidence type="ECO:0000256" key="6">
    <source>
        <dbReference type="ARBA" id="ARBA00022568"/>
    </source>
</evidence>
<reference evidence="15" key="2">
    <citation type="submission" date="2025-08" db="UniProtKB">
        <authorList>
            <consortium name="RefSeq"/>
        </authorList>
    </citation>
    <scope>IDENTIFICATION</scope>
    <source>
        <tissue evidence="15">Leaf</tissue>
    </source>
</reference>
<name>A0ABM1QX68_CAMSA</name>
<feature type="transmembrane region" description="Helical" evidence="12">
    <location>
        <begin position="332"/>
        <end position="349"/>
    </location>
</feature>
<evidence type="ECO:0000256" key="11">
    <source>
        <dbReference type="ARBA" id="ARBA00023136"/>
    </source>
</evidence>
<feature type="transmembrane region" description="Helical" evidence="12">
    <location>
        <begin position="369"/>
        <end position="390"/>
    </location>
</feature>
<keyword evidence="3 12" id="KW-0813">Transport</keyword>
<evidence type="ECO:0000256" key="12">
    <source>
        <dbReference type="RuleBase" id="RU365028"/>
    </source>
</evidence>
<feature type="domain" description="Sodium/calcium exchanger membrane region" evidence="13">
    <location>
        <begin position="302"/>
        <end position="443"/>
    </location>
</feature>
<keyword evidence="5 12" id="KW-0926">Vacuole</keyword>
<comment type="subcellular location">
    <subcellularLocation>
        <location evidence="1">Vacuole membrane</location>
        <topology evidence="1">Multi-pass membrane protein</topology>
    </subcellularLocation>
</comment>
<dbReference type="InterPro" id="IPR044880">
    <property type="entry name" value="NCX_ion-bd_dom_sf"/>
</dbReference>
<keyword evidence="6 12" id="KW-0109">Calcium transport</keyword>
<dbReference type="InterPro" id="IPR004713">
    <property type="entry name" value="CaH_exchang"/>
</dbReference>
<keyword evidence="9 12" id="KW-1133">Transmembrane helix</keyword>
<evidence type="ECO:0000256" key="9">
    <source>
        <dbReference type="ARBA" id="ARBA00022989"/>
    </source>
</evidence>